<sequence>MEKQGLSDEKIRELSLKDGVISSVLAPVDVNGVTNLLNNGASKEELVRFAMIAAFGRAASGSSKLSKVTDGSSGSGGQAAKANINIAKDFISKPQSIWGRSADEIANDFRAAGYEINVRQSTRGSGQALIVEVKGHPQISQIQVHPGGGQHEGAYYKVSTTTEGTIKVVDPSTYKPTPGEKAKIVFGG</sequence>
<proteinExistence type="predicted"/>
<keyword evidence="2" id="KW-1185">Reference proteome</keyword>
<protein>
    <submittedName>
        <fullName evidence="1">Uncharacterized protein</fullName>
    </submittedName>
</protein>
<reference evidence="1" key="1">
    <citation type="submission" date="2021-06" db="EMBL/GenBank/DDBJ databases">
        <title>Updating the genus Pseudomonas: Description of 43 new species and partition of the Pseudomonas putida group.</title>
        <authorList>
            <person name="Girard L."/>
            <person name="Lood C."/>
            <person name="Vandamme P."/>
            <person name="Rokni-Zadeh H."/>
            <person name="van Noort V."/>
            <person name="Hofte M."/>
            <person name="Lavigne R."/>
            <person name="De Mot R."/>
        </authorList>
    </citation>
    <scope>NUCLEOTIDE SEQUENCE</scope>
    <source>
        <strain evidence="1">CMR12a</strain>
    </source>
</reference>
<dbReference type="Proteomes" id="UP000693952">
    <property type="component" value="Chromosome"/>
</dbReference>
<organism evidence="1 2">
    <name type="scientific">Pseudomonas sessilinigenes</name>
    <dbReference type="NCBI Taxonomy" id="658629"/>
    <lineage>
        <taxon>Bacteria</taxon>
        <taxon>Pseudomonadati</taxon>
        <taxon>Pseudomonadota</taxon>
        <taxon>Gammaproteobacteria</taxon>
        <taxon>Pseudomonadales</taxon>
        <taxon>Pseudomonadaceae</taxon>
        <taxon>Pseudomonas</taxon>
    </lineage>
</organism>
<dbReference type="RefSeq" id="WP_124345443.1">
    <property type="nucleotide sequence ID" value="NZ_CP027706.1"/>
</dbReference>
<dbReference type="EMBL" id="CP077074">
    <property type="protein sequence ID" value="QXH40981.1"/>
    <property type="molecule type" value="Genomic_DNA"/>
</dbReference>
<gene>
    <name evidence="1" type="ORF">KSS89_01805</name>
</gene>
<accession>A0ABX8MUP4</accession>
<evidence type="ECO:0000313" key="1">
    <source>
        <dbReference type="EMBL" id="QXH40981.1"/>
    </source>
</evidence>
<name>A0ABX8MUP4_9PSED</name>
<evidence type="ECO:0000313" key="2">
    <source>
        <dbReference type="Proteomes" id="UP000693952"/>
    </source>
</evidence>